<feature type="coiled-coil region" evidence="1">
    <location>
        <begin position="110"/>
        <end position="144"/>
    </location>
</feature>
<dbReference type="Proteomes" id="UP000822476">
    <property type="component" value="Unassembled WGS sequence"/>
</dbReference>
<organism evidence="3 4">
    <name type="scientific">Paragonimus skrjabini miyazakii</name>
    <dbReference type="NCBI Taxonomy" id="59628"/>
    <lineage>
        <taxon>Eukaryota</taxon>
        <taxon>Metazoa</taxon>
        <taxon>Spiralia</taxon>
        <taxon>Lophotrochozoa</taxon>
        <taxon>Platyhelminthes</taxon>
        <taxon>Trematoda</taxon>
        <taxon>Digenea</taxon>
        <taxon>Plagiorchiida</taxon>
        <taxon>Troglotremata</taxon>
        <taxon>Troglotrematidae</taxon>
        <taxon>Paragonimus</taxon>
    </lineage>
</organism>
<dbReference type="AlphaFoldDB" id="A0A8S9YKC5"/>
<gene>
    <name evidence="3" type="ORF">EG68_09839</name>
</gene>
<evidence type="ECO:0000313" key="4">
    <source>
        <dbReference type="Proteomes" id="UP000822476"/>
    </source>
</evidence>
<dbReference type="InterPro" id="IPR032071">
    <property type="entry name" value="DUF4806"/>
</dbReference>
<name>A0A8S9YKC5_9TREM</name>
<dbReference type="Pfam" id="PF16064">
    <property type="entry name" value="DUF4806"/>
    <property type="match status" value="1"/>
</dbReference>
<dbReference type="PANTHER" id="PTHR34153">
    <property type="entry name" value="SI:CH211-262H13.3-RELATED-RELATED"/>
    <property type="match status" value="1"/>
</dbReference>
<evidence type="ECO:0000256" key="1">
    <source>
        <dbReference type="SAM" id="Coils"/>
    </source>
</evidence>
<dbReference type="EMBL" id="JTDE01005897">
    <property type="protein sequence ID" value="KAF7246774.1"/>
    <property type="molecule type" value="Genomic_DNA"/>
</dbReference>
<reference evidence="3" key="1">
    <citation type="submission" date="2019-07" db="EMBL/GenBank/DDBJ databases">
        <title>Annotation for the trematode Paragonimus miyazaki's.</title>
        <authorList>
            <person name="Choi Y.-J."/>
        </authorList>
    </citation>
    <scope>NUCLEOTIDE SEQUENCE</scope>
    <source>
        <strain evidence="3">Japan</strain>
    </source>
</reference>
<dbReference type="PANTHER" id="PTHR34153:SF2">
    <property type="entry name" value="SI:CH211-262H13.3-RELATED"/>
    <property type="match status" value="1"/>
</dbReference>
<accession>A0A8S9YKC5</accession>
<sequence>MSDFTDEVDGIPAKRNYSVDINYIPPPPLLENMSGEWSSKNGLPLSAVENVPKLISPIATSSFIKMPPKSVFGYSVGDRHEVDCSEASKYSHMNGFDKIEAAMSTIKDQLSQITNTIDNLICQNVRLLEEMHAIRLELNALRSQHIVDGSSQPASLPVRFPMQTVEHIQLLNGKLKDSETYLLLVNYLSKLGGKSVSDCIGNLLRSTLTYDLAANVNWRGMNNRFSLASTPFASAIVETVMKHRAAAALCTCTFASEHRLLSYSGSPFAFVLDSEAHICNCLLSTTLLERADMRIDCQP</sequence>
<feature type="domain" description="DUF4806" evidence="2">
    <location>
        <begin position="157"/>
        <end position="227"/>
    </location>
</feature>
<proteinExistence type="predicted"/>
<protein>
    <recommendedName>
        <fullName evidence="2">DUF4806 domain-containing protein</fullName>
    </recommendedName>
</protein>
<keyword evidence="4" id="KW-1185">Reference proteome</keyword>
<evidence type="ECO:0000313" key="3">
    <source>
        <dbReference type="EMBL" id="KAF7246774.1"/>
    </source>
</evidence>
<dbReference type="OrthoDB" id="6159834at2759"/>
<comment type="caution">
    <text evidence="3">The sequence shown here is derived from an EMBL/GenBank/DDBJ whole genome shotgun (WGS) entry which is preliminary data.</text>
</comment>
<evidence type="ECO:0000259" key="2">
    <source>
        <dbReference type="Pfam" id="PF16064"/>
    </source>
</evidence>
<keyword evidence="1" id="KW-0175">Coiled coil</keyword>